<dbReference type="EMBL" id="ARXU01000004">
    <property type="protein sequence ID" value="KGD61443.1"/>
    <property type="molecule type" value="Genomic_DNA"/>
</dbReference>
<name>A0ABR4WD83_9GAMM</name>
<comment type="caution">
    <text evidence="1">The sequence shown here is derived from an EMBL/GenBank/DDBJ whole genome shotgun (WGS) entry which is preliminary data.</text>
</comment>
<reference evidence="1 2" key="1">
    <citation type="submission" date="2012-09" db="EMBL/GenBank/DDBJ databases">
        <title>Genome Sequence of alkane-degrading Bacterium Alcanivorax jadensis T9.</title>
        <authorList>
            <person name="Lai Q."/>
            <person name="Shao Z."/>
        </authorList>
    </citation>
    <scope>NUCLEOTIDE SEQUENCE [LARGE SCALE GENOMIC DNA]</scope>
    <source>
        <strain evidence="1 2">T9</strain>
    </source>
</reference>
<gene>
    <name evidence="1" type="ORF">T9A_01392</name>
</gene>
<evidence type="ECO:0000313" key="1">
    <source>
        <dbReference type="EMBL" id="KGD61443.1"/>
    </source>
</evidence>
<sequence length="379" mass="42829">MTARDSLPDIELAWNSRWWEKPVWRDQVALSDARISKLMSVLRGVFDAGWQAENQDYPRHPVYQKLVFGEGISQFGSLLAKAKQYELLRNVHGFKRVREGYENPATWEAADLEMLMGEVFSHPGFEPEYIVPRSRMGKTPDLIVSTEAGRFTVECKRLQEADGEQWIGGYQMAWPQYLRKAAEPYGLFLDSGYKEIDIRDYGYPDSLSPPSLPAAIDAAPFVALINSLKQKRKSNVLVAHQEYKLALLDGAANLDFMTVPGLSENFLLRRLIGNGLKAGSKQVMTYYEKEGVPGVVSIWQGYPCDFSRLGGAIVKELMKPEHEGVMGVIVHQMGNILTHQPPLWIKSPLYRDEPVLEAIESRLVQAFCPVVYSGRCWGK</sequence>
<evidence type="ECO:0000313" key="2">
    <source>
        <dbReference type="Proteomes" id="UP000029443"/>
    </source>
</evidence>
<dbReference type="RefSeq" id="WP_035246394.1">
    <property type="nucleotide sequence ID" value="NZ_ARXU01000004.1"/>
</dbReference>
<dbReference type="Proteomes" id="UP000029443">
    <property type="component" value="Unassembled WGS sequence"/>
</dbReference>
<accession>A0ABR4WD83</accession>
<proteinExistence type="predicted"/>
<organism evidence="1 2">
    <name type="scientific">Alcanivorax jadensis T9</name>
    <dbReference type="NCBI Taxonomy" id="1177181"/>
    <lineage>
        <taxon>Bacteria</taxon>
        <taxon>Pseudomonadati</taxon>
        <taxon>Pseudomonadota</taxon>
        <taxon>Gammaproteobacteria</taxon>
        <taxon>Oceanospirillales</taxon>
        <taxon>Alcanivoracaceae</taxon>
        <taxon>Alcanivorax</taxon>
    </lineage>
</organism>
<protein>
    <recommendedName>
        <fullName evidence="3">YqaJ viral recombinase domain-containing protein</fullName>
    </recommendedName>
</protein>
<keyword evidence="2" id="KW-1185">Reference proteome</keyword>
<evidence type="ECO:0008006" key="3">
    <source>
        <dbReference type="Google" id="ProtNLM"/>
    </source>
</evidence>